<accession>A0ABW8U343</accession>
<protein>
    <submittedName>
        <fullName evidence="2">Uncharacterized protein</fullName>
    </submittedName>
</protein>
<dbReference type="RefSeq" id="WP_249097365.1">
    <property type="nucleotide sequence ID" value="NZ_JAMBAQ010000001.1"/>
</dbReference>
<evidence type="ECO:0000313" key="2">
    <source>
        <dbReference type="EMBL" id="MFL1731569.1"/>
    </source>
</evidence>
<keyword evidence="1" id="KW-1133">Transmembrane helix</keyword>
<proteinExistence type="predicted"/>
<comment type="caution">
    <text evidence="2">The sequence shown here is derived from an EMBL/GenBank/DDBJ whole genome shotgun (WGS) entry which is preliminary data.</text>
</comment>
<organism evidence="2 3">
    <name type="scientific">Moraxella oculi</name>
    <dbReference type="NCBI Taxonomy" id="2940516"/>
    <lineage>
        <taxon>Bacteria</taxon>
        <taxon>Pseudomonadati</taxon>
        <taxon>Pseudomonadota</taxon>
        <taxon>Gammaproteobacteria</taxon>
        <taxon>Moraxellales</taxon>
        <taxon>Moraxellaceae</taxon>
        <taxon>Moraxella</taxon>
    </lineage>
</organism>
<reference evidence="2 3" key="1">
    <citation type="submission" date="2024-11" db="EMBL/GenBank/DDBJ databases">
        <title>First Report of Moraxella oculi in Brazil in an Infectious Bovine Keratoconjunctivitis Outbreak.</title>
        <authorList>
            <person name="Carvalho C.V."/>
            <person name="Domingues R."/>
            <person name="Coutinho C."/>
            <person name="Honorio N.T.B.S."/>
            <person name="Faza D.R.L.R."/>
            <person name="Carvalho W.A."/>
            <person name="Machado A.B.F."/>
            <person name="Martins M.F."/>
            <person name="Gaspar E.B."/>
        </authorList>
    </citation>
    <scope>NUCLEOTIDE SEQUENCE [LARGE SCALE GENOMIC DNA]</scope>
    <source>
        <strain evidence="2 3">2117LE</strain>
    </source>
</reference>
<keyword evidence="1" id="KW-0812">Transmembrane</keyword>
<evidence type="ECO:0000313" key="3">
    <source>
        <dbReference type="Proteomes" id="UP001624684"/>
    </source>
</evidence>
<keyword evidence="3" id="KW-1185">Reference proteome</keyword>
<dbReference type="Proteomes" id="UP001624684">
    <property type="component" value="Unassembled WGS sequence"/>
</dbReference>
<evidence type="ECO:0000256" key="1">
    <source>
        <dbReference type="SAM" id="Phobius"/>
    </source>
</evidence>
<sequence>MRYEYLVLFVVVIMAWQNFSLRRKIKQLWQAMDKREYVSCYQALLHQSKDQAKAIKALRQKFPELDLLQAVEVSNIAHREMAVKINHQTDK</sequence>
<keyword evidence="1" id="KW-0472">Membrane</keyword>
<name>A0ABW8U343_9GAMM</name>
<dbReference type="EMBL" id="JBJJXE010000001">
    <property type="protein sequence ID" value="MFL1731569.1"/>
    <property type="molecule type" value="Genomic_DNA"/>
</dbReference>
<gene>
    <name evidence="2" type="ORF">ACJHVH_00935</name>
</gene>
<feature type="transmembrane region" description="Helical" evidence="1">
    <location>
        <begin position="6"/>
        <end position="25"/>
    </location>
</feature>